<dbReference type="EMBL" id="CP016761">
    <property type="protein sequence ID" value="ANX13294.1"/>
    <property type="molecule type" value="Genomic_DNA"/>
</dbReference>
<dbReference type="InterPro" id="IPR050166">
    <property type="entry name" value="ABC_transporter_ATP-bind"/>
</dbReference>
<dbReference type="InterPro" id="IPR003439">
    <property type="entry name" value="ABC_transporter-like_ATP-bd"/>
</dbReference>
<dbReference type="GO" id="GO:0016887">
    <property type="term" value="F:ATP hydrolysis activity"/>
    <property type="evidence" value="ECO:0007669"/>
    <property type="project" value="InterPro"/>
</dbReference>
<dbReference type="CDD" id="cd03293">
    <property type="entry name" value="ABC_NrtD_SsuB_transporters"/>
    <property type="match status" value="1"/>
</dbReference>
<gene>
    <name evidence="5" type="ORF">ABE41_014895</name>
</gene>
<dbReference type="Pfam" id="PF00005">
    <property type="entry name" value="ABC_tran"/>
    <property type="match status" value="1"/>
</dbReference>
<dbReference type="KEGG" id="far:ABE41_014895"/>
<keyword evidence="3 5" id="KW-0067">ATP-binding</keyword>
<dbReference type="OrthoDB" id="9802264at2"/>
<reference evidence="5 6" key="1">
    <citation type="submission" date="2016-08" db="EMBL/GenBank/DDBJ databases">
        <title>Complete genome sequence of Fictibacillus arsenicus G25-54, a strain with toxicity to nematodes and a potential arsenic-resistance activity.</title>
        <authorList>
            <person name="Zheng Z."/>
        </authorList>
    </citation>
    <scope>NUCLEOTIDE SEQUENCE [LARGE SCALE GENOMIC DNA]</scope>
    <source>
        <strain evidence="5 6">G25-54</strain>
    </source>
</reference>
<evidence type="ECO:0000256" key="1">
    <source>
        <dbReference type="ARBA" id="ARBA00022448"/>
    </source>
</evidence>
<dbReference type="Gene3D" id="3.40.50.300">
    <property type="entry name" value="P-loop containing nucleotide triphosphate hydrolases"/>
    <property type="match status" value="1"/>
</dbReference>
<sequence>MAFLQLKSVGQTYFSKTSATTALEDISLSINEGEFTSILGPSGCGKSTLLSIIAGLLIPTAGSVMVNNQPVNQPHPKIGYMLQQDYLFPWKTIEDNITLGLKLRNQYTAEHIQAAYRLLKEIGLEHTKSKYPSELSGGMRQRVALVRTLATQPKVLLLDEPFSALDYQTKLKLEDLVSSTLKEHGKTAILVTHDIGEAIAMSDNVILLSSNPGRIFRTFKIPETLKSLLPFEARQHPDFSATFQQIWEELEHIEQNDHEQETS</sequence>
<name>A0A1B1Z7A5_9BACL</name>
<dbReference type="Proteomes" id="UP000077412">
    <property type="component" value="Chromosome"/>
</dbReference>
<evidence type="ECO:0000259" key="4">
    <source>
        <dbReference type="PROSITE" id="PS50893"/>
    </source>
</evidence>
<dbReference type="STRING" id="255247.ABE41_014895"/>
<accession>A0A1B1Z7A5</accession>
<dbReference type="InterPro" id="IPR017871">
    <property type="entry name" value="ABC_transporter-like_CS"/>
</dbReference>
<proteinExistence type="predicted"/>
<organism evidence="5 6">
    <name type="scientific">Fictibacillus arsenicus</name>
    <dbReference type="NCBI Taxonomy" id="255247"/>
    <lineage>
        <taxon>Bacteria</taxon>
        <taxon>Bacillati</taxon>
        <taxon>Bacillota</taxon>
        <taxon>Bacilli</taxon>
        <taxon>Bacillales</taxon>
        <taxon>Fictibacillaceae</taxon>
        <taxon>Fictibacillus</taxon>
    </lineage>
</organism>
<feature type="domain" description="ABC transporter" evidence="4">
    <location>
        <begin position="4"/>
        <end position="235"/>
    </location>
</feature>
<dbReference type="PANTHER" id="PTHR42788">
    <property type="entry name" value="TAURINE IMPORT ATP-BINDING PROTEIN-RELATED"/>
    <property type="match status" value="1"/>
</dbReference>
<evidence type="ECO:0000313" key="5">
    <source>
        <dbReference type="EMBL" id="ANX13294.1"/>
    </source>
</evidence>
<evidence type="ECO:0000256" key="2">
    <source>
        <dbReference type="ARBA" id="ARBA00022741"/>
    </source>
</evidence>
<keyword evidence="6" id="KW-1185">Reference proteome</keyword>
<dbReference type="InterPro" id="IPR003593">
    <property type="entry name" value="AAA+_ATPase"/>
</dbReference>
<dbReference type="PROSITE" id="PS50893">
    <property type="entry name" value="ABC_TRANSPORTER_2"/>
    <property type="match status" value="1"/>
</dbReference>
<dbReference type="PROSITE" id="PS00211">
    <property type="entry name" value="ABC_TRANSPORTER_1"/>
    <property type="match status" value="1"/>
</dbReference>
<protein>
    <submittedName>
        <fullName evidence="5">Spermidine/putrescine ABC transporter ATP-binding protein</fullName>
    </submittedName>
</protein>
<dbReference type="GO" id="GO:0005524">
    <property type="term" value="F:ATP binding"/>
    <property type="evidence" value="ECO:0007669"/>
    <property type="project" value="UniProtKB-KW"/>
</dbReference>
<keyword evidence="1" id="KW-0813">Transport</keyword>
<dbReference type="SUPFAM" id="SSF52540">
    <property type="entry name" value="P-loop containing nucleoside triphosphate hydrolases"/>
    <property type="match status" value="1"/>
</dbReference>
<dbReference type="AlphaFoldDB" id="A0A1B1Z7A5"/>
<dbReference type="SMART" id="SM00382">
    <property type="entry name" value="AAA"/>
    <property type="match status" value="1"/>
</dbReference>
<dbReference type="PANTHER" id="PTHR42788:SF21">
    <property type="entry name" value="ABC TRANSPORTER ATP-BINDING PROTEIN"/>
    <property type="match status" value="1"/>
</dbReference>
<dbReference type="RefSeq" id="WP_066291890.1">
    <property type="nucleotide sequence ID" value="NZ_CP016761.1"/>
</dbReference>
<evidence type="ECO:0000313" key="6">
    <source>
        <dbReference type="Proteomes" id="UP000077412"/>
    </source>
</evidence>
<evidence type="ECO:0000256" key="3">
    <source>
        <dbReference type="ARBA" id="ARBA00022840"/>
    </source>
</evidence>
<dbReference type="InterPro" id="IPR027417">
    <property type="entry name" value="P-loop_NTPase"/>
</dbReference>
<keyword evidence="2" id="KW-0547">Nucleotide-binding</keyword>